<evidence type="ECO:0000313" key="3">
    <source>
        <dbReference type="Proteomes" id="UP001244207"/>
    </source>
</evidence>
<dbReference type="EMBL" id="JAHMHS010000027">
    <property type="protein sequence ID" value="KAK1727055.1"/>
    <property type="molecule type" value="Genomic_DNA"/>
</dbReference>
<name>A0AAD8URH9_GLOAC</name>
<reference evidence="2" key="1">
    <citation type="submission" date="2021-12" db="EMBL/GenBank/DDBJ databases">
        <title>Comparative genomics, transcriptomics and evolutionary studies reveal genomic signatures of adaptation to plant cell wall in hemibiotrophic fungi.</title>
        <authorList>
            <consortium name="DOE Joint Genome Institute"/>
            <person name="Baroncelli R."/>
            <person name="Diaz J.F."/>
            <person name="Benocci T."/>
            <person name="Peng M."/>
            <person name="Battaglia E."/>
            <person name="Haridas S."/>
            <person name="Andreopoulos W."/>
            <person name="Labutti K."/>
            <person name="Pangilinan J."/>
            <person name="Floch G.L."/>
            <person name="Makela M.R."/>
            <person name="Henrissat B."/>
            <person name="Grigoriev I.V."/>
            <person name="Crouch J.A."/>
            <person name="De Vries R.P."/>
            <person name="Sukno S.A."/>
            <person name="Thon M.R."/>
        </authorList>
    </citation>
    <scope>NUCLEOTIDE SEQUENCE</scope>
    <source>
        <strain evidence="2">CBS 112980</strain>
    </source>
</reference>
<evidence type="ECO:0000256" key="1">
    <source>
        <dbReference type="SAM" id="MobiDB-lite"/>
    </source>
</evidence>
<dbReference type="AlphaFoldDB" id="A0AAD8URH9"/>
<sequence length="125" mass="12966">MMLRPIRMVPHAGCTVAIVFRSLGKHNSQRATQDCGRRSTASHGVAEAMRSEIGSQQSSADRVRASDSQRVNFLLLTKHSRRDLSTYAVLCLASIQAAAAAAAAAASVVASASASASAETPALLG</sequence>
<dbReference type="RefSeq" id="XP_060367110.1">
    <property type="nucleotide sequence ID" value="XM_060512812.1"/>
</dbReference>
<keyword evidence="3" id="KW-1185">Reference proteome</keyword>
<evidence type="ECO:0000313" key="2">
    <source>
        <dbReference type="EMBL" id="KAK1727055.1"/>
    </source>
</evidence>
<dbReference type="GeneID" id="85396710"/>
<feature type="region of interest" description="Disordered" evidence="1">
    <location>
        <begin position="30"/>
        <end position="62"/>
    </location>
</feature>
<proteinExistence type="predicted"/>
<comment type="caution">
    <text evidence="2">The sequence shown here is derived from an EMBL/GenBank/DDBJ whole genome shotgun (WGS) entry which is preliminary data.</text>
</comment>
<organism evidence="2 3">
    <name type="scientific">Glomerella acutata</name>
    <name type="common">Colletotrichum acutatum</name>
    <dbReference type="NCBI Taxonomy" id="27357"/>
    <lineage>
        <taxon>Eukaryota</taxon>
        <taxon>Fungi</taxon>
        <taxon>Dikarya</taxon>
        <taxon>Ascomycota</taxon>
        <taxon>Pezizomycotina</taxon>
        <taxon>Sordariomycetes</taxon>
        <taxon>Hypocreomycetidae</taxon>
        <taxon>Glomerellales</taxon>
        <taxon>Glomerellaceae</taxon>
        <taxon>Colletotrichum</taxon>
        <taxon>Colletotrichum acutatum species complex</taxon>
    </lineage>
</organism>
<accession>A0AAD8URH9</accession>
<gene>
    <name evidence="2" type="ORF">BDZ83DRAFT_729107</name>
</gene>
<dbReference type="Proteomes" id="UP001244207">
    <property type="component" value="Unassembled WGS sequence"/>
</dbReference>
<protein>
    <submittedName>
        <fullName evidence="2">Uncharacterized protein</fullName>
    </submittedName>
</protein>